<dbReference type="EMBL" id="KJ489397">
    <property type="protein sequence ID" value="AHZ09656.1"/>
    <property type="molecule type" value="Genomic_DNA"/>
</dbReference>
<dbReference type="GeneID" id="19526522"/>
<name>A0A024B0J5_9CAUD</name>
<proteinExistence type="predicted"/>
<dbReference type="Proteomes" id="UP000026902">
    <property type="component" value="Segment"/>
</dbReference>
<keyword evidence="2" id="KW-1185">Reference proteome</keyword>
<dbReference type="RefSeq" id="YP_009037122.1">
    <property type="nucleotide sequence ID" value="NC_024216.1"/>
</dbReference>
<sequence>MNNLEEFRYAVVYRSNPNIRLSKTFTRKGDAKAYRRKRFKDDTERYKIATYKLILMEES</sequence>
<protein>
    <submittedName>
        <fullName evidence="1">Uncharacterized protein</fullName>
    </submittedName>
</protein>
<reference evidence="2" key="1">
    <citation type="submission" date="2014-09" db="EMBL/GenBank/DDBJ databases">
        <authorList>
            <person name="Sauder A.B."/>
            <person name="McKenzie Q.R."/>
            <person name="Temple L.M."/>
            <person name="Alexis B.K."/>
            <person name="Al-Atrache Z."/>
            <person name="Lewis L.O."/>
            <person name="Loesser-Casey K.E."/>
            <person name="Mitchell K.J."/>
        </authorList>
    </citation>
    <scope>NUCLEOTIDE SEQUENCE [LARGE SCALE GENOMIC DNA]</scope>
</reference>
<organism evidence="1 2">
    <name type="scientific">Bacillus phage CAM003</name>
    <dbReference type="NCBI Taxonomy" id="1486657"/>
    <lineage>
        <taxon>Viruses</taxon>
        <taxon>Duplodnaviria</taxon>
        <taxon>Heunggongvirae</taxon>
        <taxon>Uroviricota</taxon>
        <taxon>Caudoviricetes</taxon>
        <taxon>Herelleviridae</taxon>
        <taxon>Bastillevirinae</taxon>
        <taxon>Bastillevirus</taxon>
        <taxon>Bastillevirus CAM003</taxon>
    </lineage>
</organism>
<accession>A0A024B0J5</accession>
<dbReference type="KEGG" id="vg:19526522"/>
<evidence type="ECO:0000313" key="1">
    <source>
        <dbReference type="EMBL" id="AHZ09656.1"/>
    </source>
</evidence>
<evidence type="ECO:0000313" key="2">
    <source>
        <dbReference type="Proteomes" id="UP000026902"/>
    </source>
</evidence>